<dbReference type="RefSeq" id="WP_219058530.1">
    <property type="nucleotide sequence ID" value="NZ_JAHBBH010000012.1"/>
</dbReference>
<comment type="caution">
    <text evidence="2">The sequence shown here is derived from an EMBL/GenBank/DDBJ whole genome shotgun (WGS) entry which is preliminary data.</text>
</comment>
<protein>
    <recommendedName>
        <fullName evidence="4">Histidine kinase</fullName>
    </recommendedName>
</protein>
<sequence>MTGPADCNRPHDDDLRDGNPLVGWRAWWREPHFLEKNTMFGCVLIVLELIVMPPDSPVQMLLALAWLGLIAAIPFMRGVPCALVLLAAVVGCSFLPGQGWWTSGGTAIMTAFLAVGYLLPRWGAVAAVFGYAMIDAIGFSFAGTNSIGGRAIRGVIGAINDIVADDAATGGAAARKQAIAAALPQYSVIVLVFTFVLDLMIVGFLVTFGAAFRRTADANERAARSERLLRRITREQELAHMIHDSVANDMSTIAMLAWRAKAAVAADFDDIRKPRQGDGRFRGFVGRPSRSSRFGHCRLRGSRRDARHHLRTVAPCARPRARGDRRA</sequence>
<reference evidence="2 3" key="1">
    <citation type="submission" date="2021-05" db="EMBL/GenBank/DDBJ databases">
        <title>Phylogenetic classification of ten novel species belonging to the genus Bifidobacterium comprising B. colchicus sp. nov., B. abeli sp. nov., B. bicoloris sp. nov., B. guerezis sp. nov., B. rosaliae sp. nov., B. santillanensis sp. nov., B. argentati sp. nov., B. amazzoni sp. nov., B. pluviali sp. nov., and B. pinnaculum sp. nov.</title>
        <authorList>
            <person name="Lugli G.A."/>
            <person name="Ruiz Garcia L."/>
            <person name="Margolles A."/>
            <person name="Ventura M."/>
        </authorList>
    </citation>
    <scope>NUCLEOTIDE SEQUENCE [LARGE SCALE GENOMIC DNA]</scope>
    <source>
        <strain evidence="2 3">82T10</strain>
    </source>
</reference>
<dbReference type="Proteomes" id="UP000700815">
    <property type="component" value="Unassembled WGS sequence"/>
</dbReference>
<keyword evidence="3" id="KW-1185">Reference proteome</keyword>
<feature type="transmembrane region" description="Helical" evidence="1">
    <location>
        <begin position="58"/>
        <end position="76"/>
    </location>
</feature>
<proteinExistence type="predicted"/>
<feature type="transmembrane region" description="Helical" evidence="1">
    <location>
        <begin position="186"/>
        <end position="212"/>
    </location>
</feature>
<name>A0ABS6WEJ3_9BIFI</name>
<evidence type="ECO:0000313" key="2">
    <source>
        <dbReference type="EMBL" id="MBW3092453.1"/>
    </source>
</evidence>
<evidence type="ECO:0000313" key="3">
    <source>
        <dbReference type="Proteomes" id="UP000700815"/>
    </source>
</evidence>
<feature type="transmembrane region" description="Helical" evidence="1">
    <location>
        <begin position="83"/>
        <end position="101"/>
    </location>
</feature>
<keyword evidence="1" id="KW-0472">Membrane</keyword>
<organism evidence="2 3">
    <name type="scientific">Bifidobacterium miconis</name>
    <dbReference type="NCBI Taxonomy" id="2834435"/>
    <lineage>
        <taxon>Bacteria</taxon>
        <taxon>Bacillati</taxon>
        <taxon>Actinomycetota</taxon>
        <taxon>Actinomycetes</taxon>
        <taxon>Bifidobacteriales</taxon>
        <taxon>Bifidobacteriaceae</taxon>
        <taxon>Bifidobacterium</taxon>
    </lineage>
</organism>
<accession>A0ABS6WEJ3</accession>
<evidence type="ECO:0008006" key="4">
    <source>
        <dbReference type="Google" id="ProtNLM"/>
    </source>
</evidence>
<dbReference type="EMBL" id="JAHBBH010000012">
    <property type="protein sequence ID" value="MBW3092453.1"/>
    <property type="molecule type" value="Genomic_DNA"/>
</dbReference>
<keyword evidence="1" id="KW-0812">Transmembrane</keyword>
<evidence type="ECO:0000256" key="1">
    <source>
        <dbReference type="SAM" id="Phobius"/>
    </source>
</evidence>
<keyword evidence="1" id="KW-1133">Transmembrane helix</keyword>
<feature type="transmembrane region" description="Helical" evidence="1">
    <location>
        <begin position="121"/>
        <end position="143"/>
    </location>
</feature>
<gene>
    <name evidence="2" type="ORF">KIH79_05745</name>
</gene>